<name>A0ABU7LBP9_9NOCA</name>
<proteinExistence type="predicted"/>
<gene>
    <name evidence="1" type="ORF">Q7514_15600</name>
</gene>
<evidence type="ECO:0000313" key="1">
    <source>
        <dbReference type="EMBL" id="MEE2058945.1"/>
    </source>
</evidence>
<organism evidence="1 2">
    <name type="scientific">Rhodococcus artemisiae</name>
    <dbReference type="NCBI Taxonomy" id="714159"/>
    <lineage>
        <taxon>Bacteria</taxon>
        <taxon>Bacillati</taxon>
        <taxon>Actinomycetota</taxon>
        <taxon>Actinomycetes</taxon>
        <taxon>Mycobacteriales</taxon>
        <taxon>Nocardiaceae</taxon>
        <taxon>Rhodococcus</taxon>
    </lineage>
</organism>
<sequence length="78" mass="8550">MNIEEELGKEIVIARDGLTIGGRKFPGVIAREQMTVEPPSGNDPLWFVKLTLITETPPRFIGTKLAESGEIVIEDGVE</sequence>
<dbReference type="EMBL" id="JAUTXY010000006">
    <property type="protein sequence ID" value="MEE2058945.1"/>
    <property type="molecule type" value="Genomic_DNA"/>
</dbReference>
<evidence type="ECO:0000313" key="2">
    <source>
        <dbReference type="Proteomes" id="UP001336020"/>
    </source>
</evidence>
<dbReference type="Proteomes" id="UP001336020">
    <property type="component" value="Unassembled WGS sequence"/>
</dbReference>
<dbReference type="RefSeq" id="WP_330134173.1">
    <property type="nucleotide sequence ID" value="NZ_JAUTXY010000006.1"/>
</dbReference>
<reference evidence="1 2" key="1">
    <citation type="submission" date="2023-07" db="EMBL/GenBank/DDBJ databases">
        <authorList>
            <person name="Girao M."/>
            <person name="Carvalho M.F."/>
        </authorList>
    </citation>
    <scope>NUCLEOTIDE SEQUENCE [LARGE SCALE GENOMIC DNA]</scope>
    <source>
        <strain evidence="1 2">YIM65754</strain>
    </source>
</reference>
<keyword evidence="2" id="KW-1185">Reference proteome</keyword>
<accession>A0ABU7LBP9</accession>
<protein>
    <submittedName>
        <fullName evidence="1">Uncharacterized protein</fullName>
    </submittedName>
</protein>
<comment type="caution">
    <text evidence="1">The sequence shown here is derived from an EMBL/GenBank/DDBJ whole genome shotgun (WGS) entry which is preliminary data.</text>
</comment>